<reference evidence="2 3" key="1">
    <citation type="submission" date="2021-06" db="EMBL/GenBank/DDBJ databases">
        <title>Caerostris darwini draft genome.</title>
        <authorList>
            <person name="Kono N."/>
            <person name="Arakawa K."/>
        </authorList>
    </citation>
    <scope>NUCLEOTIDE SEQUENCE [LARGE SCALE GENOMIC DNA]</scope>
</reference>
<dbReference type="Proteomes" id="UP001054837">
    <property type="component" value="Unassembled WGS sequence"/>
</dbReference>
<organism evidence="2 3">
    <name type="scientific">Caerostris darwini</name>
    <dbReference type="NCBI Taxonomy" id="1538125"/>
    <lineage>
        <taxon>Eukaryota</taxon>
        <taxon>Metazoa</taxon>
        <taxon>Ecdysozoa</taxon>
        <taxon>Arthropoda</taxon>
        <taxon>Chelicerata</taxon>
        <taxon>Arachnida</taxon>
        <taxon>Araneae</taxon>
        <taxon>Araneomorphae</taxon>
        <taxon>Entelegynae</taxon>
        <taxon>Araneoidea</taxon>
        <taxon>Araneidae</taxon>
        <taxon>Caerostris</taxon>
    </lineage>
</organism>
<dbReference type="EMBL" id="BPLQ01013881">
    <property type="protein sequence ID" value="GIY75665.1"/>
    <property type="molecule type" value="Genomic_DNA"/>
</dbReference>
<evidence type="ECO:0000313" key="2">
    <source>
        <dbReference type="EMBL" id="GIY75665.1"/>
    </source>
</evidence>
<dbReference type="AlphaFoldDB" id="A0AAV4W0P2"/>
<gene>
    <name evidence="2" type="ORF">CDAR_560331</name>
</gene>
<feature type="non-terminal residue" evidence="2">
    <location>
        <position position="68"/>
    </location>
</feature>
<name>A0AAV4W0P2_9ARAC</name>
<accession>A0AAV4W0P2</accession>
<sequence>MLAARQSHVKAPQSTPSESSFCFPGPAYILLHCFQMTAHSALYLTARNPSLSPGESGTQDLEMSNLAF</sequence>
<comment type="caution">
    <text evidence="2">The sequence shown here is derived from an EMBL/GenBank/DDBJ whole genome shotgun (WGS) entry which is preliminary data.</text>
</comment>
<proteinExistence type="predicted"/>
<keyword evidence="3" id="KW-1185">Reference proteome</keyword>
<evidence type="ECO:0000256" key="1">
    <source>
        <dbReference type="SAM" id="MobiDB-lite"/>
    </source>
</evidence>
<evidence type="ECO:0000313" key="3">
    <source>
        <dbReference type="Proteomes" id="UP001054837"/>
    </source>
</evidence>
<protein>
    <submittedName>
        <fullName evidence="2">Uncharacterized protein</fullName>
    </submittedName>
</protein>
<feature type="region of interest" description="Disordered" evidence="1">
    <location>
        <begin position="49"/>
        <end position="68"/>
    </location>
</feature>